<accession>A0A0E1VV83</accession>
<gene>
    <name evidence="2" type="ORF">BURPS1710A_A1705</name>
</gene>
<proteinExistence type="predicted"/>
<dbReference type="EMBL" id="CM000833">
    <property type="protein sequence ID" value="EET03901.1"/>
    <property type="molecule type" value="Genomic_DNA"/>
</dbReference>
<evidence type="ECO:0000256" key="1">
    <source>
        <dbReference type="SAM" id="MobiDB-lite"/>
    </source>
</evidence>
<feature type="region of interest" description="Disordered" evidence="1">
    <location>
        <begin position="1"/>
        <end position="52"/>
    </location>
</feature>
<dbReference type="AlphaFoldDB" id="A0A0E1VV83"/>
<feature type="compositionally biased region" description="Low complexity" evidence="1">
    <location>
        <begin position="1"/>
        <end position="33"/>
    </location>
</feature>
<evidence type="ECO:0000313" key="2">
    <source>
        <dbReference type="EMBL" id="EET03901.1"/>
    </source>
</evidence>
<reference evidence="2" key="1">
    <citation type="submission" date="2009-05" db="EMBL/GenBank/DDBJ databases">
        <authorList>
            <person name="Harkins D.M."/>
            <person name="DeShazer D."/>
            <person name="Woods D.E."/>
            <person name="Brinkac L.M."/>
            <person name="Brown K.A."/>
            <person name="Hung G.C."/>
            <person name="Tuanyok A."/>
            <person name="Zhang B."/>
            <person name="Nierman W.C."/>
        </authorList>
    </citation>
    <scope>NUCLEOTIDE SEQUENCE [LARGE SCALE GENOMIC DNA]</scope>
    <source>
        <strain evidence="2">1710a</strain>
    </source>
</reference>
<protein>
    <submittedName>
        <fullName evidence="2">Uncharacterized protein</fullName>
    </submittedName>
</protein>
<sequence length="52" mass="5393">MTMAPLAAPNRPAAAEGWRRSACAASAPPSAALRSRRQRDAATADARAPLYA</sequence>
<organism evidence="2">
    <name type="scientific">Burkholderia pseudomallei 1710a</name>
    <dbReference type="NCBI Taxonomy" id="320371"/>
    <lineage>
        <taxon>Bacteria</taxon>
        <taxon>Pseudomonadati</taxon>
        <taxon>Pseudomonadota</taxon>
        <taxon>Betaproteobacteria</taxon>
        <taxon>Burkholderiales</taxon>
        <taxon>Burkholderiaceae</taxon>
        <taxon>Burkholderia</taxon>
        <taxon>pseudomallei group</taxon>
    </lineage>
</organism>
<dbReference type="HOGENOM" id="CLU_3077619_0_0_4"/>
<name>A0A0E1VV83_BURPE</name>
<dbReference type="Proteomes" id="UP000001812">
    <property type="component" value="Chromosome II"/>
</dbReference>
<feature type="compositionally biased region" description="Low complexity" evidence="1">
    <location>
        <begin position="41"/>
        <end position="52"/>
    </location>
</feature>